<gene>
    <name evidence="1" type="ORF">UFOPK3266_01050</name>
</gene>
<protein>
    <submittedName>
        <fullName evidence="1">Unannotated protein</fullName>
    </submittedName>
</protein>
<organism evidence="1">
    <name type="scientific">freshwater metagenome</name>
    <dbReference type="NCBI Taxonomy" id="449393"/>
    <lineage>
        <taxon>unclassified sequences</taxon>
        <taxon>metagenomes</taxon>
        <taxon>ecological metagenomes</taxon>
    </lineage>
</organism>
<proteinExistence type="predicted"/>
<sequence>MKKVSLALASSLLLALLIPVRADAALFGVLAPQENALTFAPSSATVKVGESGQANPTGGSGDGALTVTGITPSICSVSTSGTILGIAVGTCSFYATRAQSGTYLPRSSSTGSVSIIAASGTTPTTPTTPTPTYTVGVSVVGEPYIPPPPDLRAASLTTSGTGVPTIKWEAFTRGIVHFVSDEGDYFTAVNGSSLQLADLTPGRTWQVTLYADDYTFSKSFKVVVPPLTPTTFVTKSPTSLGGAYTLSWKSASFSTAYRVTYSSPSVKSTTLQVSSPEALIFFKVGEKTNISVVSVGQGGVESKSAKLVATLTNTGPALSLPIDVKSKVVVGTSVETLKNFANKLSKKSTITLTGYSVGAKASAVEATMIRARLQSAASLIKATRKDLIVKTQIKASPDKSAKGGGLILVEYKSAIPNLALSAG</sequence>
<name>A0A6J7BF41_9ZZZZ</name>
<dbReference type="EMBL" id="CAFBAA010000026">
    <property type="protein sequence ID" value="CAB4844136.1"/>
    <property type="molecule type" value="Genomic_DNA"/>
</dbReference>
<accession>A0A6J7BF41</accession>
<evidence type="ECO:0000313" key="1">
    <source>
        <dbReference type="EMBL" id="CAB4844136.1"/>
    </source>
</evidence>
<dbReference type="AlphaFoldDB" id="A0A6J7BF41"/>
<reference evidence="1" key="1">
    <citation type="submission" date="2020-05" db="EMBL/GenBank/DDBJ databases">
        <authorList>
            <person name="Chiriac C."/>
            <person name="Salcher M."/>
            <person name="Ghai R."/>
            <person name="Kavagutti S V."/>
        </authorList>
    </citation>
    <scope>NUCLEOTIDE SEQUENCE</scope>
</reference>